<evidence type="ECO:0000313" key="1">
    <source>
        <dbReference type="EMBL" id="VTR37162.1"/>
    </source>
</evidence>
<reference evidence="1 2" key="1">
    <citation type="submission" date="2019-05" db="EMBL/GenBank/DDBJ databases">
        <authorList>
            <consortium name="Pathogen Informatics"/>
        </authorList>
    </citation>
    <scope>NUCLEOTIDE SEQUENCE [LARGE SCALE GENOMIC DNA]</scope>
    <source>
        <strain evidence="1 2">NCTC11429</strain>
    </source>
</reference>
<evidence type="ECO:0000313" key="2">
    <source>
        <dbReference type="Proteomes" id="UP000308196"/>
    </source>
</evidence>
<keyword evidence="1" id="KW-0328">Glycosyltransferase</keyword>
<organism evidence="1 2">
    <name type="scientific">Sphingobacterium thalpophilum</name>
    <dbReference type="NCBI Taxonomy" id="259"/>
    <lineage>
        <taxon>Bacteria</taxon>
        <taxon>Pseudomonadati</taxon>
        <taxon>Bacteroidota</taxon>
        <taxon>Sphingobacteriia</taxon>
        <taxon>Sphingobacteriales</taxon>
        <taxon>Sphingobacteriaceae</taxon>
        <taxon>Sphingobacterium</taxon>
    </lineage>
</organism>
<dbReference type="Proteomes" id="UP000308196">
    <property type="component" value="Chromosome"/>
</dbReference>
<proteinExistence type="predicted"/>
<keyword evidence="1" id="KW-0808">Transferase</keyword>
<accession>A0A4U9UXP9</accession>
<dbReference type="AlphaFoldDB" id="A0A4U9UXP9"/>
<dbReference type="STRING" id="1123265.GCA_000686625_00693"/>
<dbReference type="GO" id="GO:0016757">
    <property type="term" value="F:glycosyltransferase activity"/>
    <property type="evidence" value="ECO:0007669"/>
    <property type="project" value="UniProtKB-KW"/>
</dbReference>
<dbReference type="GeneID" id="78462569"/>
<dbReference type="EMBL" id="LR590484">
    <property type="protein sequence ID" value="VTR37162.1"/>
    <property type="molecule type" value="Genomic_DNA"/>
</dbReference>
<dbReference type="RefSeq" id="WP_028071721.1">
    <property type="nucleotide sequence ID" value="NZ_LR590484.1"/>
</dbReference>
<sequence length="382" mass="45481">MNLHIFHDDKFTNGAIEQFERAYPEQNRYIILLYDQKELKYTTLSSHTAVFHIRDLDLVKNLRAIIATFNISRLFIHFMDDFKAALSNRLLERFRDIKLYWIFYGGDLYDYLSRYKGYHILDNPELVPKQSWVERWSKLAKYLILFRMSQKSAKDKIFRRLDYFCFWNEYDYDLFKSKIETSAHYKDFIYYNALGNPDHIQQNKKDIIMVNHAASFTGNHLYIIDKLAKSAIPLRDHQLLLPLSYGNKPYANQVIAAAERVLNMDIKPLTNFLPLEEYQAILADVKIAIFGMRRQEAAGNIFQLLNLGAKVFLRKDNTLLSWLRKRNFIVFCLEEDREDLENLRPLTVAQMSHNNAQYKKYFNESVYDYMMDRLIVDDQNMA</sequence>
<dbReference type="KEGG" id="stha:NCTC11429_01823"/>
<name>A0A4U9UXP9_9SPHI</name>
<protein>
    <submittedName>
        <fullName evidence="1">4-alpha-L-fucosyltransferase</fullName>
    </submittedName>
</protein>
<gene>
    <name evidence="1" type="ORF">NCTC11429_01823</name>
</gene>